<sequence>MKDAYHRRRRSRRINALNPLDKVKRIVSRKKSDRKGNKIEVEDFESLRSQFETETTAVEELSRISKNYRDHWLNLATSASKLGDQFCLFYGPKNPSRQLAESFSDVNRAISEAVEDQLLEMFNTQVLRVLNEYIKECEAVKAMIRARDEALKTVGKLEVKHETNTSKSSKEQKFVSSGEMLKEAINAYAVLHEKAVNGAVECHEKLLEVIDPILNEFVCLQAELLEDAAAHARSVISDQFEHDSERDREISRARRGLDLDSSADGVQSPLAPSSVGVDSLIPSSASKLFDIKGQRAALEVSEDLEVLKPRREESDPLALAQAVEDINVSATAPGASGVDANAAFPTQDKVQGQGKVLYLSVDSKELEERTLAPTIPANSNVIIPLHSTESIPTASAKPQPVNSSVVTPLRPDEPTAFSNAKPPLMRSLAGLGSVPMETRSGTTKQTAQGAQQGRESKGDGDGLSDLEMDIVVPLDGKNEKPERGDSAVESTMDSSLQLSESEDDVVPYNDDEDLM</sequence>
<evidence type="ECO:0000313" key="3">
    <source>
        <dbReference type="Proteomes" id="UP001157974"/>
    </source>
</evidence>
<dbReference type="SUPFAM" id="SSF103657">
    <property type="entry name" value="BAR/IMD domain-like"/>
    <property type="match status" value="1"/>
</dbReference>
<gene>
    <name evidence="2" type="ORF">NDN08_002233</name>
</gene>
<dbReference type="EMBL" id="JAMWBK010000004">
    <property type="protein sequence ID" value="KAJ8905728.1"/>
    <property type="molecule type" value="Genomic_DNA"/>
</dbReference>
<comment type="caution">
    <text evidence="2">The sequence shown here is derived from an EMBL/GenBank/DDBJ whole genome shotgun (WGS) entry which is preliminary data.</text>
</comment>
<proteinExistence type="predicted"/>
<evidence type="ECO:0000256" key="1">
    <source>
        <dbReference type="SAM" id="MobiDB-lite"/>
    </source>
</evidence>
<feature type="compositionally biased region" description="Basic and acidic residues" evidence="1">
    <location>
        <begin position="476"/>
        <end position="486"/>
    </location>
</feature>
<name>A0AAV8UVZ1_9RHOD</name>
<dbReference type="Proteomes" id="UP001157974">
    <property type="component" value="Unassembled WGS sequence"/>
</dbReference>
<keyword evidence="3" id="KW-1185">Reference proteome</keyword>
<feature type="compositionally biased region" description="Low complexity" evidence="1">
    <location>
        <begin position="441"/>
        <end position="453"/>
    </location>
</feature>
<reference evidence="2 3" key="1">
    <citation type="journal article" date="2023" name="Nat. Commun.">
        <title>Origin of minicircular mitochondrial genomes in red algae.</title>
        <authorList>
            <person name="Lee Y."/>
            <person name="Cho C.H."/>
            <person name="Lee Y.M."/>
            <person name="Park S.I."/>
            <person name="Yang J.H."/>
            <person name="West J.A."/>
            <person name="Bhattacharya D."/>
            <person name="Yoon H.S."/>
        </authorList>
    </citation>
    <scope>NUCLEOTIDE SEQUENCE [LARGE SCALE GENOMIC DNA]</scope>
    <source>
        <strain evidence="2 3">CCMP1338</strain>
        <tissue evidence="2">Whole cell</tissue>
    </source>
</reference>
<dbReference type="Gene3D" id="1.20.1270.60">
    <property type="entry name" value="Arfaptin homology (AH) domain/BAR domain"/>
    <property type="match status" value="1"/>
</dbReference>
<protein>
    <recommendedName>
        <fullName evidence="4">BAR domain-containing protein</fullName>
    </recommendedName>
</protein>
<evidence type="ECO:0008006" key="4">
    <source>
        <dbReference type="Google" id="ProtNLM"/>
    </source>
</evidence>
<feature type="compositionally biased region" description="Acidic residues" evidence="1">
    <location>
        <begin position="500"/>
        <end position="515"/>
    </location>
</feature>
<dbReference type="AlphaFoldDB" id="A0AAV8UVZ1"/>
<evidence type="ECO:0000313" key="2">
    <source>
        <dbReference type="EMBL" id="KAJ8905728.1"/>
    </source>
</evidence>
<accession>A0AAV8UVZ1</accession>
<dbReference type="InterPro" id="IPR027267">
    <property type="entry name" value="AH/BAR_dom_sf"/>
</dbReference>
<feature type="region of interest" description="Disordered" evidence="1">
    <location>
        <begin position="391"/>
        <end position="515"/>
    </location>
</feature>
<organism evidence="2 3">
    <name type="scientific">Rhodosorus marinus</name>
    <dbReference type="NCBI Taxonomy" id="101924"/>
    <lineage>
        <taxon>Eukaryota</taxon>
        <taxon>Rhodophyta</taxon>
        <taxon>Stylonematophyceae</taxon>
        <taxon>Stylonematales</taxon>
        <taxon>Stylonemataceae</taxon>
        <taxon>Rhodosorus</taxon>
    </lineage>
</organism>